<dbReference type="SUPFAM" id="SSF52047">
    <property type="entry name" value="RNI-like"/>
    <property type="match status" value="1"/>
</dbReference>
<protein>
    <recommendedName>
        <fullName evidence="3">Disease resistance protein At4g27190-like leucine-rich repeats domain-containing protein</fullName>
    </recommendedName>
</protein>
<dbReference type="Gramene" id="PNT72106">
    <property type="protein sequence ID" value="PNT72106"/>
    <property type="gene ID" value="BRADI_2g39460v3"/>
</dbReference>
<dbReference type="PANTHER" id="PTHR33463:SF28">
    <property type="entry name" value="VTA1_CALLOSE SYNTHASE N-TERMINAL DOMAIN-CONTAINING PROTEIN"/>
    <property type="match status" value="1"/>
</dbReference>
<dbReference type="SUPFAM" id="SSF52058">
    <property type="entry name" value="L domain-like"/>
    <property type="match status" value="1"/>
</dbReference>
<keyword evidence="6" id="KW-1185">Reference proteome</keyword>
<accession>A0A2K2DCU6</accession>
<dbReference type="InterPro" id="IPR050905">
    <property type="entry name" value="Plant_NBS-LRR"/>
</dbReference>
<dbReference type="EMBL" id="CM000881">
    <property type="protein sequence ID" value="PNT72106.1"/>
    <property type="molecule type" value="Genomic_DNA"/>
</dbReference>
<evidence type="ECO:0000256" key="1">
    <source>
        <dbReference type="ARBA" id="ARBA00022614"/>
    </source>
</evidence>
<feature type="domain" description="Disease resistance protein At4g27190-like leucine-rich repeats" evidence="3">
    <location>
        <begin position="893"/>
        <end position="995"/>
    </location>
</feature>
<gene>
    <name evidence="5" type="primary">LOC100824488</name>
    <name evidence="4" type="ORF">BRADI_2g39460v3</name>
</gene>
<dbReference type="Proteomes" id="UP000008810">
    <property type="component" value="Chromosome 2"/>
</dbReference>
<dbReference type="KEGG" id="bdi:100824488"/>
<organism evidence="4">
    <name type="scientific">Brachypodium distachyon</name>
    <name type="common">Purple false brome</name>
    <name type="synonym">Trachynia distachya</name>
    <dbReference type="NCBI Taxonomy" id="15368"/>
    <lineage>
        <taxon>Eukaryota</taxon>
        <taxon>Viridiplantae</taxon>
        <taxon>Streptophyta</taxon>
        <taxon>Embryophyta</taxon>
        <taxon>Tracheophyta</taxon>
        <taxon>Spermatophyta</taxon>
        <taxon>Magnoliopsida</taxon>
        <taxon>Liliopsida</taxon>
        <taxon>Poales</taxon>
        <taxon>Poaceae</taxon>
        <taxon>BOP clade</taxon>
        <taxon>Pooideae</taxon>
        <taxon>Stipodae</taxon>
        <taxon>Brachypodieae</taxon>
        <taxon>Brachypodium</taxon>
    </lineage>
</organism>
<dbReference type="RefSeq" id="XP_010231857.1">
    <property type="nucleotide sequence ID" value="XM_010233555.3"/>
</dbReference>
<dbReference type="SMART" id="SM00369">
    <property type="entry name" value="LRR_TYP"/>
    <property type="match status" value="5"/>
</dbReference>
<reference evidence="5" key="3">
    <citation type="submission" date="2018-08" db="UniProtKB">
        <authorList>
            <consortium name="EnsemblPlants"/>
        </authorList>
    </citation>
    <scope>IDENTIFICATION</scope>
    <source>
        <strain evidence="5">cv. Bd21</strain>
    </source>
</reference>
<dbReference type="ExpressionAtlas" id="A0A2K2DCU6">
    <property type="expression patterns" value="differential"/>
</dbReference>
<evidence type="ECO:0000259" key="3">
    <source>
        <dbReference type="Pfam" id="PF23247"/>
    </source>
</evidence>
<dbReference type="RefSeq" id="XP_010231856.1">
    <property type="nucleotide sequence ID" value="XM_010233554.3"/>
</dbReference>
<name>A0A2K2DCU6_BRADI</name>
<dbReference type="EnsemblPlants" id="PNT72106">
    <property type="protein sequence ID" value="PNT72106"/>
    <property type="gene ID" value="BRADI_2g39460v3"/>
</dbReference>
<dbReference type="InterPro" id="IPR057135">
    <property type="entry name" value="At4g27190-like_LRR"/>
</dbReference>
<evidence type="ECO:0000313" key="5">
    <source>
        <dbReference type="EnsemblPlants" id="PNT72105"/>
    </source>
</evidence>
<sequence>MAPSSFERTIWLKNQRDKDFWLNEDRWPYLFLNVPGSYVCWSVGVGPMASFTRAISIRAVEKIHQLHGPFKHVIKVDLDPAFMSIKYQLAIAAAKELGLLDEEYNRIKEEYEVLRYYSYEGNTYELENYARERLLPRIGSQLSSEKYMLVVENLQWPIETSSFSEDVGLPPPTWAESRLFISVTSQDAYNRSRRKLMEQAIYINNEQVMMLTLCSLHHSAEHIFNMIHQERKEYWHHIAINCFHYAMLIFTKHSQVVPVTSDELIHHWAAHGILPHVSIKEEANMHISISKHAYMHQVGMVILEAFEKYSLLQLPYSPANDPDGATGTAVQFFAYHGLVAECITLDELLDNKKNWISFVDDHGWHVSREWLSQEKPRGPTSLILRGCSQQSPILSKLDHFLLELCFLRVLDLSYTPLKSLPSTIGSLLNLWLLSLRGCHHLKTLSTSSTTSATESSTNASSYSPLSTLYLLQILDMNGVPFSHLPQDLGNQKSNLIYLDMSFSEITIFPPNFFQGMSNLEELILVNCSKLVELSPSMVALSSLTTLEVTGTQIRYFPQKIFEEMQNLQSLKLIDNKKLISLTGSISMVLPTVGLDSFMVEENKLEGHPTLVSFILIRAPHIRRLSLRGCRKLEAVELKNLDALEELDLSATAIKDLSSDIPNLPLLRRLLLAGVPSLRRFPWHMLERLPNVFYLDHCTDGIGKHSDQICSQLCVTDFRFFCTFNYSVAHLVRDGRFFQSFFVQAAPCITNTSKQLQDEEAMVDTKLQELLQKQSTYVDVYRSCYIQEVAIASPITVPLHRTERHVEITGMQSVLKDLGYLLYVTKSISVTCDSSIKYFDCSRYVGELEECELRWCHKMEEVFNGHTQGLKNLRNVHVRNLKSLVCLFSNYSCNALSSLAHLHLEDCPRLKHVVAHGTTLPCLKTLDILFCYNLKTIFIRNAYSQQAEDTCQLPSLQRVRLQELPLLQHFHDSDTTFTAPMWKELHVRGCWSLQLLPRLDVQQAEKVKVSGERRWWSKLQWSPLSRRDSYNPKLPPKFASLDERAVMTSYLR</sequence>
<dbReference type="PANTHER" id="PTHR33463">
    <property type="entry name" value="NB-ARC DOMAIN-CONTAINING PROTEIN-RELATED"/>
    <property type="match status" value="1"/>
</dbReference>
<dbReference type="EnsemblPlants" id="PNT72105">
    <property type="protein sequence ID" value="PNT72105"/>
    <property type="gene ID" value="BRADI_2g39460v3"/>
</dbReference>
<dbReference type="AlphaFoldDB" id="A0A2K2DCU6"/>
<dbReference type="InterPro" id="IPR032675">
    <property type="entry name" value="LRR_dom_sf"/>
</dbReference>
<keyword evidence="1" id="KW-0433">Leucine-rich repeat</keyword>
<evidence type="ECO:0000313" key="4">
    <source>
        <dbReference type="EMBL" id="PNT72106.1"/>
    </source>
</evidence>
<proteinExistence type="predicted"/>
<dbReference type="Gene3D" id="3.80.10.10">
    <property type="entry name" value="Ribonuclease Inhibitor"/>
    <property type="match status" value="3"/>
</dbReference>
<dbReference type="Pfam" id="PF23247">
    <property type="entry name" value="LRR_RPS2"/>
    <property type="match status" value="1"/>
</dbReference>
<dbReference type="GeneID" id="100824488"/>
<dbReference type="OrthoDB" id="583206at2759"/>
<evidence type="ECO:0000313" key="6">
    <source>
        <dbReference type="Proteomes" id="UP000008810"/>
    </source>
</evidence>
<dbReference type="EMBL" id="CM000881">
    <property type="protein sequence ID" value="PNT72105.1"/>
    <property type="molecule type" value="Genomic_DNA"/>
</dbReference>
<reference evidence="4 5" key="1">
    <citation type="journal article" date="2010" name="Nature">
        <title>Genome sequencing and analysis of the model grass Brachypodium distachyon.</title>
        <authorList>
            <consortium name="International Brachypodium Initiative"/>
        </authorList>
    </citation>
    <scope>NUCLEOTIDE SEQUENCE [LARGE SCALE GENOMIC DNA]</scope>
    <source>
        <strain evidence="4">Bd21</strain>
        <strain evidence="5">cv. Bd21</strain>
    </source>
</reference>
<reference evidence="4" key="2">
    <citation type="submission" date="2017-06" db="EMBL/GenBank/DDBJ databases">
        <title>WGS assembly of Brachypodium distachyon.</title>
        <authorList>
            <consortium name="The International Brachypodium Initiative"/>
            <person name="Lucas S."/>
            <person name="Harmon-Smith M."/>
            <person name="Lail K."/>
            <person name="Tice H."/>
            <person name="Grimwood J."/>
            <person name="Bruce D."/>
            <person name="Barry K."/>
            <person name="Shu S."/>
            <person name="Lindquist E."/>
            <person name="Wang M."/>
            <person name="Pitluck S."/>
            <person name="Vogel J.P."/>
            <person name="Garvin D.F."/>
            <person name="Mockler T.C."/>
            <person name="Schmutz J."/>
            <person name="Rokhsar D."/>
            <person name="Bevan M.W."/>
        </authorList>
    </citation>
    <scope>NUCLEOTIDE SEQUENCE</scope>
    <source>
        <strain evidence="4">Bd21</strain>
    </source>
</reference>
<dbReference type="InterPro" id="IPR003591">
    <property type="entry name" value="Leu-rich_rpt_typical-subtyp"/>
</dbReference>
<evidence type="ECO:0000256" key="2">
    <source>
        <dbReference type="ARBA" id="ARBA00022737"/>
    </source>
</evidence>
<keyword evidence="2" id="KW-0677">Repeat</keyword>
<dbReference type="Gramene" id="PNT72105">
    <property type="protein sequence ID" value="PNT72105"/>
    <property type="gene ID" value="BRADI_2g39460v3"/>
</dbReference>